<evidence type="ECO:0000313" key="5">
    <source>
        <dbReference type="Proteomes" id="UP000178925"/>
    </source>
</evidence>
<dbReference type="STRING" id="1797995.A2242_04495"/>
<sequence length="249" mass="27574">MKELTVIILAAGMGTRLGDLTKDQPKALTLVAGKPIIEYSLAFARALNPAKIVVVGGYLFDQLAAAVIAIDKKVVMVENREYRTTQRMVSLMKAQPEITGGFLSYDGDYIYHADIAKKIRGHLDDQIKIFGTDDESDDVQLDMVVKVDQHNHLVAMAKGLTDYEYYFNSILYCPEKIVPAFFASATEVLAQGNPQQTHVEEAILAYAARRGAVAMVDLGYPQWVEIDTPDERAIAERMITRNNNGFAAI</sequence>
<dbReference type="GO" id="GO:0016779">
    <property type="term" value="F:nucleotidyltransferase activity"/>
    <property type="evidence" value="ECO:0007669"/>
    <property type="project" value="UniProtKB-KW"/>
</dbReference>
<dbReference type="InterPro" id="IPR029044">
    <property type="entry name" value="Nucleotide-diphossugar_trans"/>
</dbReference>
<dbReference type="Gene3D" id="3.90.550.10">
    <property type="entry name" value="Spore Coat Polysaccharide Biosynthesis Protein SpsA, Chain A"/>
    <property type="match status" value="1"/>
</dbReference>
<dbReference type="PANTHER" id="PTHR43584">
    <property type="entry name" value="NUCLEOTIDYL TRANSFERASE"/>
    <property type="match status" value="1"/>
</dbReference>
<feature type="domain" description="MobA-like NTP transferase" evidence="3">
    <location>
        <begin position="6"/>
        <end position="123"/>
    </location>
</feature>
<accession>A0A1F5SLK5</accession>
<name>A0A1F5SLK5_9BACT</name>
<dbReference type="SUPFAM" id="SSF53448">
    <property type="entry name" value="Nucleotide-diphospho-sugar transferases"/>
    <property type="match status" value="1"/>
</dbReference>
<dbReference type="PANTHER" id="PTHR43584:SF8">
    <property type="entry name" value="N-ACETYLMURAMATE ALPHA-1-PHOSPHATE URIDYLYLTRANSFERASE"/>
    <property type="match status" value="1"/>
</dbReference>
<protein>
    <recommendedName>
        <fullName evidence="3">MobA-like NTP transferase domain-containing protein</fullName>
    </recommendedName>
</protein>
<keyword evidence="1" id="KW-0808">Transferase</keyword>
<evidence type="ECO:0000259" key="3">
    <source>
        <dbReference type="Pfam" id="PF12804"/>
    </source>
</evidence>
<evidence type="ECO:0000313" key="4">
    <source>
        <dbReference type="EMBL" id="OGF27353.1"/>
    </source>
</evidence>
<dbReference type="AlphaFoldDB" id="A0A1F5SLK5"/>
<evidence type="ECO:0000256" key="1">
    <source>
        <dbReference type="ARBA" id="ARBA00022679"/>
    </source>
</evidence>
<dbReference type="Proteomes" id="UP000178925">
    <property type="component" value="Unassembled WGS sequence"/>
</dbReference>
<keyword evidence="2" id="KW-0548">Nucleotidyltransferase</keyword>
<comment type="caution">
    <text evidence="4">The sequence shown here is derived from an EMBL/GenBank/DDBJ whole genome shotgun (WGS) entry which is preliminary data.</text>
</comment>
<gene>
    <name evidence="4" type="ORF">A2242_04495</name>
</gene>
<dbReference type="EMBL" id="MFGC01000025">
    <property type="protein sequence ID" value="OGF27353.1"/>
    <property type="molecule type" value="Genomic_DNA"/>
</dbReference>
<dbReference type="InterPro" id="IPR050065">
    <property type="entry name" value="GlmU-like"/>
</dbReference>
<dbReference type="InterPro" id="IPR025877">
    <property type="entry name" value="MobA-like_NTP_Trfase"/>
</dbReference>
<reference evidence="4 5" key="1">
    <citation type="journal article" date="2016" name="Nat. Commun.">
        <title>Thousands of microbial genomes shed light on interconnected biogeochemical processes in an aquifer system.</title>
        <authorList>
            <person name="Anantharaman K."/>
            <person name="Brown C.T."/>
            <person name="Hug L.A."/>
            <person name="Sharon I."/>
            <person name="Castelle C.J."/>
            <person name="Probst A.J."/>
            <person name="Thomas B.C."/>
            <person name="Singh A."/>
            <person name="Wilkins M.J."/>
            <person name="Karaoz U."/>
            <person name="Brodie E.L."/>
            <person name="Williams K.H."/>
            <person name="Hubbard S.S."/>
            <person name="Banfield J.F."/>
        </authorList>
    </citation>
    <scope>NUCLEOTIDE SEQUENCE [LARGE SCALE GENOMIC DNA]</scope>
</reference>
<organism evidence="4 5">
    <name type="scientific">Candidatus Falkowbacteria bacterium RIFOXYA2_FULL_47_9</name>
    <dbReference type="NCBI Taxonomy" id="1797995"/>
    <lineage>
        <taxon>Bacteria</taxon>
        <taxon>Candidatus Falkowiibacteriota</taxon>
    </lineage>
</organism>
<evidence type="ECO:0000256" key="2">
    <source>
        <dbReference type="ARBA" id="ARBA00022695"/>
    </source>
</evidence>
<proteinExistence type="predicted"/>
<dbReference type="Pfam" id="PF12804">
    <property type="entry name" value="NTP_transf_3"/>
    <property type="match status" value="1"/>
</dbReference>